<keyword evidence="3" id="KW-1185">Reference proteome</keyword>
<proteinExistence type="predicted"/>
<gene>
    <name evidence="2" type="ORF">NYP84_10600</name>
</gene>
<evidence type="ECO:0000313" key="3">
    <source>
        <dbReference type="Proteomes" id="UP001058553"/>
    </source>
</evidence>
<accession>A0ABY5X4W1</accession>
<sequence>MNKRKSKISAMAAAMAISIAPVLADSIAHHDVRIDRHSAMSMSLQDVSQSVVYLPIEEATPYLQSLADRMRFHRKNLALEWEEKQVPIELKKQKKSTRDDFVALKAHIDICSNFVEAARLALNTVPASESKLRAEIIAFARASATLRYSIESILDFMKSTHAPARSIDAALTVTAEQVHALIRSEHKSLGIDEPKFH</sequence>
<name>A0ABY5X4W1_ERWPY</name>
<dbReference type="RefSeq" id="WP_259819513.1">
    <property type="nucleotide sequence ID" value="NZ_CP103445.1"/>
</dbReference>
<feature type="chain" id="PRO_5045346774" evidence="1">
    <location>
        <begin position="25"/>
        <end position="197"/>
    </location>
</feature>
<feature type="signal peptide" evidence="1">
    <location>
        <begin position="1"/>
        <end position="24"/>
    </location>
</feature>
<evidence type="ECO:0000313" key="2">
    <source>
        <dbReference type="EMBL" id="UWS32119.1"/>
    </source>
</evidence>
<reference evidence="2" key="1">
    <citation type="submission" date="2022-07" db="EMBL/GenBank/DDBJ databases">
        <title>Genetic diversity of Erwinia pyrifoliae.</title>
        <authorList>
            <person name="Park D.S."/>
            <person name="Ham H."/>
        </authorList>
    </citation>
    <scope>NUCLEOTIDE SEQUENCE</scope>
    <source>
        <strain evidence="2">CP201486</strain>
    </source>
</reference>
<dbReference type="EMBL" id="CP103445">
    <property type="protein sequence ID" value="UWS32119.1"/>
    <property type="molecule type" value="Genomic_DNA"/>
</dbReference>
<protein>
    <submittedName>
        <fullName evidence="2">Uncharacterized protein</fullName>
    </submittedName>
</protein>
<evidence type="ECO:0000256" key="1">
    <source>
        <dbReference type="SAM" id="SignalP"/>
    </source>
</evidence>
<keyword evidence="1" id="KW-0732">Signal</keyword>
<dbReference type="Proteomes" id="UP001058553">
    <property type="component" value="Chromosome"/>
</dbReference>
<organism evidence="2 3">
    <name type="scientific">Erwinia pyrifoliae</name>
    <dbReference type="NCBI Taxonomy" id="79967"/>
    <lineage>
        <taxon>Bacteria</taxon>
        <taxon>Pseudomonadati</taxon>
        <taxon>Pseudomonadota</taxon>
        <taxon>Gammaproteobacteria</taxon>
        <taxon>Enterobacterales</taxon>
        <taxon>Erwiniaceae</taxon>
        <taxon>Erwinia</taxon>
    </lineage>
</organism>